<feature type="non-terminal residue" evidence="2">
    <location>
        <position position="1"/>
    </location>
</feature>
<evidence type="ECO:0000313" key="2">
    <source>
        <dbReference type="EMBL" id="RCH77781.1"/>
    </source>
</evidence>
<dbReference type="Proteomes" id="UP000252139">
    <property type="component" value="Unassembled WGS sequence"/>
</dbReference>
<dbReference type="EMBL" id="PJQL01005664">
    <property type="protein sequence ID" value="RCH77781.1"/>
    <property type="molecule type" value="Genomic_DNA"/>
</dbReference>
<feature type="compositionally biased region" description="Low complexity" evidence="1">
    <location>
        <begin position="45"/>
        <end position="58"/>
    </location>
</feature>
<comment type="caution">
    <text evidence="2">The sequence shown here is derived from an EMBL/GenBank/DDBJ whole genome shotgun (WGS) entry which is preliminary data.</text>
</comment>
<protein>
    <submittedName>
        <fullName evidence="2">Uncharacterized protein</fullName>
    </submittedName>
</protein>
<gene>
    <name evidence="2" type="ORF">CU097_001588</name>
</gene>
<accession>A0A367IJT6</accession>
<proteinExistence type="predicted"/>
<organism evidence="2 3">
    <name type="scientific">Rhizopus azygosporus</name>
    <name type="common">Rhizopus microsporus var. azygosporus</name>
    <dbReference type="NCBI Taxonomy" id="86630"/>
    <lineage>
        <taxon>Eukaryota</taxon>
        <taxon>Fungi</taxon>
        <taxon>Fungi incertae sedis</taxon>
        <taxon>Mucoromycota</taxon>
        <taxon>Mucoromycotina</taxon>
        <taxon>Mucoromycetes</taxon>
        <taxon>Mucorales</taxon>
        <taxon>Mucorineae</taxon>
        <taxon>Rhizopodaceae</taxon>
        <taxon>Rhizopus</taxon>
    </lineage>
</organism>
<reference evidence="2 3" key="1">
    <citation type="journal article" date="2018" name="G3 (Bethesda)">
        <title>Phylogenetic and Phylogenomic Definition of Rhizopus Species.</title>
        <authorList>
            <person name="Gryganskyi A.P."/>
            <person name="Golan J."/>
            <person name="Dolatabadi S."/>
            <person name="Mondo S."/>
            <person name="Robb S."/>
            <person name="Idnurm A."/>
            <person name="Muszewska A."/>
            <person name="Steczkiewicz K."/>
            <person name="Masonjones S."/>
            <person name="Liao H.L."/>
            <person name="Gajdeczka M.T."/>
            <person name="Anike F."/>
            <person name="Vuek A."/>
            <person name="Anishchenko I.M."/>
            <person name="Voigt K."/>
            <person name="de Hoog G.S."/>
            <person name="Smith M.E."/>
            <person name="Heitman J."/>
            <person name="Vilgalys R."/>
            <person name="Stajich J.E."/>
        </authorList>
    </citation>
    <scope>NUCLEOTIDE SEQUENCE [LARGE SCALE GENOMIC DNA]</scope>
    <source>
        <strain evidence="2 3">CBS 357.93</strain>
    </source>
</reference>
<sequence length="120" mass="12996">AQFRRYDERLAQFEHLLEENLRLRTALETAQQRIAALEADRAVHPKPTSTSPAPTTPKLSEGTSASRWSSPEAAPLPAAANKSFAAVVAATATPSAQTKASLPVRRRRVTPLRVPALPFS</sequence>
<keyword evidence="3" id="KW-1185">Reference proteome</keyword>
<feature type="region of interest" description="Disordered" evidence="1">
    <location>
        <begin position="38"/>
        <end position="75"/>
    </location>
</feature>
<dbReference type="AlphaFoldDB" id="A0A367IJT6"/>
<evidence type="ECO:0000256" key="1">
    <source>
        <dbReference type="SAM" id="MobiDB-lite"/>
    </source>
</evidence>
<evidence type="ECO:0000313" key="3">
    <source>
        <dbReference type="Proteomes" id="UP000252139"/>
    </source>
</evidence>
<name>A0A367IJT6_RHIAZ</name>